<reference evidence="3" key="1">
    <citation type="journal article" date="2019" name="Int. J. Syst. Evol. Microbiol.">
        <title>The Global Catalogue of Microorganisms (GCM) 10K type strain sequencing project: providing services to taxonomists for standard genome sequencing and annotation.</title>
        <authorList>
            <consortium name="The Broad Institute Genomics Platform"/>
            <consortium name="The Broad Institute Genome Sequencing Center for Infectious Disease"/>
            <person name="Wu L."/>
            <person name="Ma J."/>
        </authorList>
    </citation>
    <scope>NUCLEOTIDE SEQUENCE [LARGE SCALE GENOMIC DNA]</scope>
    <source>
        <strain evidence="3">CCM 8896</strain>
    </source>
</reference>
<name>A0ABW4J5S2_9LACO</name>
<organism evidence="2 3">
    <name type="scientific">Agrilactobacillus yilanensis</name>
    <dbReference type="NCBI Taxonomy" id="2485997"/>
    <lineage>
        <taxon>Bacteria</taxon>
        <taxon>Bacillati</taxon>
        <taxon>Bacillota</taxon>
        <taxon>Bacilli</taxon>
        <taxon>Lactobacillales</taxon>
        <taxon>Lactobacillaceae</taxon>
        <taxon>Agrilactobacillus</taxon>
    </lineage>
</organism>
<proteinExistence type="predicted"/>
<sequence>MWQNYQQELPSYLMDSLFRATVMGWGPQKVMRQMHIQFQDVQRNQIHRLVSTEMAHISEEATARSYEESDIEQYEYMATLESHTCTVCAHLDGEIFKMSEKKEGINYPLIHPHCRCTTVPHIEGLPDVRERWMRDPETGKGKRIKDVKFDEWNKSYGIQQSGAIYGALNDKNDPGQIKRTVFANDYYQKLRNADSKSLIASISNSAKLSTELVGQALNHILNLKYELFDPETYGTIVRTFDPSYDMAQSLQRLRVGTPLKHDIIMCETRII</sequence>
<dbReference type="Pfam" id="PF04233">
    <property type="entry name" value="Phage_Mu_F"/>
    <property type="match status" value="1"/>
</dbReference>
<dbReference type="Proteomes" id="UP001597267">
    <property type="component" value="Unassembled WGS sequence"/>
</dbReference>
<evidence type="ECO:0000259" key="1">
    <source>
        <dbReference type="Pfam" id="PF04233"/>
    </source>
</evidence>
<keyword evidence="3" id="KW-1185">Reference proteome</keyword>
<evidence type="ECO:0000313" key="3">
    <source>
        <dbReference type="Proteomes" id="UP001597267"/>
    </source>
</evidence>
<feature type="domain" description="Phage head morphogenesis" evidence="1">
    <location>
        <begin position="15"/>
        <end position="118"/>
    </location>
</feature>
<gene>
    <name evidence="2" type="ORF">ACFQ5M_02395</name>
</gene>
<dbReference type="EMBL" id="JBHTOP010000003">
    <property type="protein sequence ID" value="MFD1670943.1"/>
    <property type="molecule type" value="Genomic_DNA"/>
</dbReference>
<dbReference type="InterPro" id="IPR006528">
    <property type="entry name" value="Phage_head_morphogenesis_dom"/>
</dbReference>
<dbReference type="RefSeq" id="WP_164507007.1">
    <property type="nucleotide sequence ID" value="NZ_RHOY01000006.1"/>
</dbReference>
<accession>A0ABW4J5S2</accession>
<protein>
    <submittedName>
        <fullName evidence="2">Minor capsid protein</fullName>
    </submittedName>
</protein>
<comment type="caution">
    <text evidence="2">The sequence shown here is derived from an EMBL/GenBank/DDBJ whole genome shotgun (WGS) entry which is preliminary data.</text>
</comment>
<evidence type="ECO:0000313" key="2">
    <source>
        <dbReference type="EMBL" id="MFD1670943.1"/>
    </source>
</evidence>
<dbReference type="NCBIfam" id="TIGR01641">
    <property type="entry name" value="phageSPP1_gp7"/>
    <property type="match status" value="1"/>
</dbReference>